<dbReference type="GO" id="GO:0065003">
    <property type="term" value="P:protein-containing complex assembly"/>
    <property type="evidence" value="ECO:0007669"/>
    <property type="project" value="InterPro"/>
</dbReference>
<dbReference type="Proteomes" id="UP000549250">
    <property type="component" value="Unassembled WGS sequence"/>
</dbReference>
<dbReference type="InterPro" id="IPR005975">
    <property type="entry name" value="Nase_Mo-Fe_CF"/>
</dbReference>
<evidence type="ECO:0000256" key="1">
    <source>
        <dbReference type="ARBA" id="ARBA00003171"/>
    </source>
</evidence>
<proteinExistence type="inferred from homology"/>
<dbReference type="GO" id="GO:0009399">
    <property type="term" value="P:nitrogen fixation"/>
    <property type="evidence" value="ECO:0007669"/>
    <property type="project" value="InterPro"/>
</dbReference>
<sequence length="472" mass="50076">MARIVQTNKPLSVNPLRVSQPMGAALAFLGLNRAIPLEHGAQGCTAFSKVFFTRHFREPVPLQTTAMDMVSTIMGSDERLQEGITTVIQNNQPEVVGVITTGLVEMQGADIQGVLRTFKASSNEAADVVAVNTPDTLGGLESGFALAVKAIVDALVLSPVKVKLPMHPRRINVLASSMLTPADIEAIREWIESFGLEALFLPDLSDSLDGHLTKEGYTTLTTGGTRRADIASMGTSALTIVIGDSLGAAADLLRERTGLADVRLPGLSSLADCDAFIQALVDVSGQPAAARIVRQREQLLDALVDSYAALGDVRIAMGADADQLVALSRLLGDVGARLVTAVSPCSTPALEALPLEQVVVGDFEDLEEHAQTAAAQLLIGNSHALQSAQRLGIPLLRAGFPQYDFYGAAARQWVGYRGARQLIFDIANLLAEQRTCSIAPYHSPLRQGFSDDVTSGAARPVDSPALARSFFS</sequence>
<organism evidence="5 6">
    <name type="scientific">Azomonas macrocytogenes</name>
    <name type="common">Azotobacter macrocytogenes</name>
    <dbReference type="NCBI Taxonomy" id="69962"/>
    <lineage>
        <taxon>Bacteria</taxon>
        <taxon>Pseudomonadati</taxon>
        <taxon>Pseudomonadota</taxon>
        <taxon>Gammaproteobacteria</taxon>
        <taxon>Pseudomonadales</taxon>
        <taxon>Pseudomonadaceae</taxon>
        <taxon>Azomonas</taxon>
    </lineage>
</organism>
<gene>
    <name evidence="5" type="ORF">FHR87_001436</name>
</gene>
<comment type="pathway">
    <text evidence="2">Cofactor biosynthesis; Fe-Mo cofactor biosynthesis.</text>
</comment>
<dbReference type="PANTHER" id="PTHR33712">
    <property type="entry name" value="LIGHT-INDEPENDENT PROTOCHLOROPHYLLIDE REDUCTASE SUBUNIT B"/>
    <property type="match status" value="1"/>
</dbReference>
<comment type="similarity">
    <text evidence="3">Belongs to the NifD/NifK/NifE/NifN family.</text>
</comment>
<evidence type="ECO:0000313" key="6">
    <source>
        <dbReference type="Proteomes" id="UP000549250"/>
    </source>
</evidence>
<dbReference type="GO" id="GO:0016491">
    <property type="term" value="F:oxidoreductase activity"/>
    <property type="evidence" value="ECO:0007669"/>
    <property type="project" value="InterPro"/>
</dbReference>
<keyword evidence="6" id="KW-1185">Reference proteome</keyword>
<protein>
    <submittedName>
        <fullName evidence="5">Nitrogenase molybdenum-iron protein NifN</fullName>
    </submittedName>
</protein>
<evidence type="ECO:0000256" key="2">
    <source>
        <dbReference type="ARBA" id="ARBA00005155"/>
    </source>
</evidence>
<dbReference type="InterPro" id="IPR000510">
    <property type="entry name" value="Nase/OxRdtase_comp1"/>
</dbReference>
<comment type="function">
    <text evidence="1">This protein may play a role in the biosynthesis of the prosthetic group of nitrogenase (FeMo cofactor).</text>
</comment>
<dbReference type="InterPro" id="IPR050152">
    <property type="entry name" value="ChlB/BchB/BchZ"/>
</dbReference>
<dbReference type="Gene3D" id="3.40.50.1980">
    <property type="entry name" value="Nitrogenase molybdenum iron protein domain"/>
    <property type="match status" value="3"/>
</dbReference>
<dbReference type="Gene3D" id="6.10.250.1090">
    <property type="match status" value="1"/>
</dbReference>
<dbReference type="AlphaFoldDB" id="A0A839T0G6"/>
<reference evidence="5 6" key="1">
    <citation type="submission" date="2020-08" db="EMBL/GenBank/DDBJ databases">
        <title>Genomic Encyclopedia of Type Strains, Phase III (KMG-III): the genomes of soil and plant-associated and newly described type strains.</title>
        <authorList>
            <person name="Whitman W."/>
        </authorList>
    </citation>
    <scope>NUCLEOTIDE SEQUENCE [LARGE SCALE GENOMIC DNA]</scope>
    <source>
        <strain evidence="5 6">CECT 4462</strain>
    </source>
</reference>
<evidence type="ECO:0000256" key="3">
    <source>
        <dbReference type="ARBA" id="ARBA00011002"/>
    </source>
</evidence>
<dbReference type="SUPFAM" id="SSF53807">
    <property type="entry name" value="Helical backbone' metal receptor"/>
    <property type="match status" value="1"/>
</dbReference>
<accession>A0A839T0G6</accession>
<feature type="domain" description="Nitrogenase/oxidoreductase component 1" evidence="4">
    <location>
        <begin position="19"/>
        <end position="430"/>
    </location>
</feature>
<dbReference type="NCBIfam" id="TIGR01285">
    <property type="entry name" value="nifN"/>
    <property type="match status" value="1"/>
</dbReference>
<comment type="caution">
    <text evidence="5">The sequence shown here is derived from an EMBL/GenBank/DDBJ whole genome shotgun (WGS) entry which is preliminary data.</text>
</comment>
<evidence type="ECO:0000313" key="5">
    <source>
        <dbReference type="EMBL" id="MBB3103041.1"/>
    </source>
</evidence>
<dbReference type="Pfam" id="PF00148">
    <property type="entry name" value="Oxidored_nitro"/>
    <property type="match status" value="1"/>
</dbReference>
<evidence type="ECO:0000259" key="4">
    <source>
        <dbReference type="Pfam" id="PF00148"/>
    </source>
</evidence>
<dbReference type="EMBL" id="JACHXI010000005">
    <property type="protein sequence ID" value="MBB3103041.1"/>
    <property type="molecule type" value="Genomic_DNA"/>
</dbReference>
<dbReference type="RefSeq" id="WP_183166008.1">
    <property type="nucleotide sequence ID" value="NZ_JACHXI010000005.1"/>
</dbReference>
<name>A0A839T0G6_AZOMA</name>
<dbReference type="UniPathway" id="UPA00782"/>
<dbReference type="PANTHER" id="PTHR33712:SF7">
    <property type="entry name" value="LIGHT-INDEPENDENT PROTOCHLOROPHYLLIDE REDUCTASE SUBUNIT B"/>
    <property type="match status" value="1"/>
</dbReference>